<feature type="region of interest" description="Disordered" evidence="1">
    <location>
        <begin position="17"/>
        <end position="65"/>
    </location>
</feature>
<dbReference type="InterPro" id="IPR035940">
    <property type="entry name" value="CAP_sf"/>
</dbReference>
<feature type="domain" description="SCP" evidence="2">
    <location>
        <begin position="66"/>
        <end position="205"/>
    </location>
</feature>
<feature type="non-terminal residue" evidence="3">
    <location>
        <position position="1"/>
    </location>
</feature>
<name>A0ABD0JFW0_9CAEN</name>
<comment type="caution">
    <text evidence="3">The sequence shown here is derived from an EMBL/GenBank/DDBJ whole genome shotgun (WGS) entry which is preliminary data.</text>
</comment>
<dbReference type="Gene3D" id="3.40.33.10">
    <property type="entry name" value="CAP"/>
    <property type="match status" value="1"/>
</dbReference>
<keyword evidence="4" id="KW-1185">Reference proteome</keyword>
<reference evidence="3 4" key="1">
    <citation type="journal article" date="2023" name="Sci. Data">
        <title>Genome assembly of the Korean intertidal mud-creeper Batillaria attramentaria.</title>
        <authorList>
            <person name="Patra A.K."/>
            <person name="Ho P.T."/>
            <person name="Jun S."/>
            <person name="Lee S.J."/>
            <person name="Kim Y."/>
            <person name="Won Y.J."/>
        </authorList>
    </citation>
    <scope>NUCLEOTIDE SEQUENCE [LARGE SCALE GENOMIC DNA]</scope>
    <source>
        <strain evidence="3">Wonlab-2016</strain>
    </source>
</reference>
<proteinExistence type="predicted"/>
<dbReference type="SUPFAM" id="SSF55797">
    <property type="entry name" value="PR-1-like"/>
    <property type="match status" value="1"/>
</dbReference>
<dbReference type="SMART" id="SM00198">
    <property type="entry name" value="SCP"/>
    <property type="match status" value="1"/>
</dbReference>
<sequence>VLKVITEETIIKANGEKIVNRSEKVTTGEGDPSTDPSPFSDLPTLSGFQDSERQNNPPPKPQNMSEFREECLKAHNSARAKHGVPELTLADDLNEHAQNWADELVTKNMFQHSACMIGDNTVGENIANSWSSAPGGADYTGQAVVDQWYSEIKKHDFNSDGAMGSGHFTQVVWKGSRELGVGKAKDGKGKVIVVANYRPAGNMIGTYRENVFPPK</sequence>
<dbReference type="PANTHER" id="PTHR10334">
    <property type="entry name" value="CYSTEINE-RICH SECRETORY PROTEIN-RELATED"/>
    <property type="match status" value="1"/>
</dbReference>
<dbReference type="EMBL" id="JACVVK020000460">
    <property type="protein sequence ID" value="KAK7473710.1"/>
    <property type="molecule type" value="Genomic_DNA"/>
</dbReference>
<feature type="compositionally biased region" description="Basic and acidic residues" evidence="1">
    <location>
        <begin position="17"/>
        <end position="26"/>
    </location>
</feature>
<dbReference type="InterPro" id="IPR034113">
    <property type="entry name" value="SCP_GAPR1-like"/>
</dbReference>
<dbReference type="PROSITE" id="PS01009">
    <property type="entry name" value="CRISP_1"/>
    <property type="match status" value="1"/>
</dbReference>
<dbReference type="Proteomes" id="UP001519460">
    <property type="component" value="Unassembled WGS sequence"/>
</dbReference>
<dbReference type="CDD" id="cd05382">
    <property type="entry name" value="CAP_GAPR1-like"/>
    <property type="match status" value="1"/>
</dbReference>
<dbReference type="InterPro" id="IPR001283">
    <property type="entry name" value="CRISP-related"/>
</dbReference>
<gene>
    <name evidence="3" type="ORF">BaRGS_00035037</name>
</gene>
<dbReference type="InterPro" id="IPR018244">
    <property type="entry name" value="Allrgn_V5/Tpx1_CS"/>
</dbReference>
<protein>
    <recommendedName>
        <fullName evidence="2">SCP domain-containing protein</fullName>
    </recommendedName>
</protein>
<evidence type="ECO:0000256" key="1">
    <source>
        <dbReference type="SAM" id="MobiDB-lite"/>
    </source>
</evidence>
<accession>A0ABD0JFW0</accession>
<dbReference type="InterPro" id="IPR014044">
    <property type="entry name" value="CAP_dom"/>
</dbReference>
<evidence type="ECO:0000313" key="4">
    <source>
        <dbReference type="Proteomes" id="UP001519460"/>
    </source>
</evidence>
<organism evidence="3 4">
    <name type="scientific">Batillaria attramentaria</name>
    <dbReference type="NCBI Taxonomy" id="370345"/>
    <lineage>
        <taxon>Eukaryota</taxon>
        <taxon>Metazoa</taxon>
        <taxon>Spiralia</taxon>
        <taxon>Lophotrochozoa</taxon>
        <taxon>Mollusca</taxon>
        <taxon>Gastropoda</taxon>
        <taxon>Caenogastropoda</taxon>
        <taxon>Sorbeoconcha</taxon>
        <taxon>Cerithioidea</taxon>
        <taxon>Batillariidae</taxon>
        <taxon>Batillaria</taxon>
    </lineage>
</organism>
<dbReference type="Pfam" id="PF00188">
    <property type="entry name" value="CAP"/>
    <property type="match status" value="1"/>
</dbReference>
<dbReference type="FunFam" id="3.40.33.10:FF:000002">
    <property type="entry name" value="Golgi-associated plant pathogenesis-related protein 1"/>
    <property type="match status" value="1"/>
</dbReference>
<evidence type="ECO:0000259" key="2">
    <source>
        <dbReference type="SMART" id="SM00198"/>
    </source>
</evidence>
<dbReference type="PRINTS" id="PR00837">
    <property type="entry name" value="V5TPXLIKE"/>
</dbReference>
<dbReference type="AlphaFoldDB" id="A0ABD0JFW0"/>
<evidence type="ECO:0000313" key="3">
    <source>
        <dbReference type="EMBL" id="KAK7473710.1"/>
    </source>
</evidence>